<dbReference type="GO" id="GO:0005524">
    <property type="term" value="F:ATP binding"/>
    <property type="evidence" value="ECO:0007669"/>
    <property type="project" value="UniProtKB-KW"/>
</dbReference>
<dbReference type="InterPro" id="IPR003959">
    <property type="entry name" value="ATPase_AAA_core"/>
</dbReference>
<dbReference type="PANTHER" id="PTHR40396:SF1">
    <property type="entry name" value="ATPASE AAA-TYPE CORE DOMAIN-CONTAINING PROTEIN"/>
    <property type="match status" value="1"/>
</dbReference>
<name>A0A9D2JDU4_9ACTN</name>
<dbReference type="GO" id="GO:0016887">
    <property type="term" value="F:ATP hydrolysis activity"/>
    <property type="evidence" value="ECO:0007669"/>
    <property type="project" value="InterPro"/>
</dbReference>
<keyword evidence="2" id="KW-0547">Nucleotide-binding</keyword>
<proteinExistence type="predicted"/>
<organism evidence="2 3">
    <name type="scientific">Candidatus Olsenella pullistercoris</name>
    <dbReference type="NCBI Taxonomy" id="2838712"/>
    <lineage>
        <taxon>Bacteria</taxon>
        <taxon>Bacillati</taxon>
        <taxon>Actinomycetota</taxon>
        <taxon>Coriobacteriia</taxon>
        <taxon>Coriobacteriales</taxon>
        <taxon>Atopobiaceae</taxon>
        <taxon>Olsenella</taxon>
    </lineage>
</organism>
<dbReference type="SUPFAM" id="SSF52540">
    <property type="entry name" value="P-loop containing nucleoside triphosphate hydrolases"/>
    <property type="match status" value="1"/>
</dbReference>
<comment type="caution">
    <text evidence="2">The sequence shown here is derived from an EMBL/GenBank/DDBJ whole genome shotgun (WGS) entry which is preliminary data.</text>
</comment>
<dbReference type="Proteomes" id="UP000824062">
    <property type="component" value="Unassembled WGS sequence"/>
</dbReference>
<protein>
    <submittedName>
        <fullName evidence="2">ATP-binding protein</fullName>
    </submittedName>
</protein>
<sequence>MLLNFTLSNWMSYRDEASLNMISSLERQHGETRSELPGFRSKKVLPVAAVYGGNSSGKTALFKGLAALRDMVLTDPGVDGLLPVQPFMLDSQSATSPTMFDITFLAGETTYRLVVEATRFSVSYECLEIIKEGQSIDVYERNASDDERFRLNRELFSDSDHVLYAAKSTRSNQVFLGAGFSQNVDELSEPFGWFAETLELVGVESQAWSFATAATNREDFLRYAGDALSRMDTGICGLVGERVEIDALPPDARLLKKASELREDETITVVADRAPGDYGFEMLSVRGGGSRPDVQRLRTLHCGPDGEEHSFGLSAESSGTQRLMGLLPMLFDLSGESGSSGSKVFVVDELDRCFHTMLTSRLIEDFLVTCGPDKRKQLLFTTHDLLLMDQSIMRRDEMYIAQRGSDGRSQLVALSDFEGIRFDRDLIKSYLEGRFGGIPMLGEVSDHG</sequence>
<evidence type="ECO:0000259" key="1">
    <source>
        <dbReference type="Pfam" id="PF13304"/>
    </source>
</evidence>
<reference evidence="2" key="1">
    <citation type="journal article" date="2021" name="PeerJ">
        <title>Extensive microbial diversity within the chicken gut microbiome revealed by metagenomics and culture.</title>
        <authorList>
            <person name="Gilroy R."/>
            <person name="Ravi A."/>
            <person name="Getino M."/>
            <person name="Pursley I."/>
            <person name="Horton D.L."/>
            <person name="Alikhan N.F."/>
            <person name="Baker D."/>
            <person name="Gharbi K."/>
            <person name="Hall N."/>
            <person name="Watson M."/>
            <person name="Adriaenssens E.M."/>
            <person name="Foster-Nyarko E."/>
            <person name="Jarju S."/>
            <person name="Secka A."/>
            <person name="Antonio M."/>
            <person name="Oren A."/>
            <person name="Chaudhuri R.R."/>
            <person name="La Ragione R."/>
            <person name="Hildebrand F."/>
            <person name="Pallen M.J."/>
        </authorList>
    </citation>
    <scope>NUCLEOTIDE SEQUENCE</scope>
    <source>
        <strain evidence="2">ChiHjej12B11-14209</strain>
    </source>
</reference>
<accession>A0A9D2JDU4</accession>
<gene>
    <name evidence="2" type="ORF">IAA19_02990</name>
</gene>
<keyword evidence="2" id="KW-0067">ATP-binding</keyword>
<reference evidence="2" key="2">
    <citation type="submission" date="2021-04" db="EMBL/GenBank/DDBJ databases">
        <authorList>
            <person name="Gilroy R."/>
        </authorList>
    </citation>
    <scope>NUCLEOTIDE SEQUENCE</scope>
    <source>
        <strain evidence="2">ChiHjej12B11-14209</strain>
    </source>
</reference>
<dbReference type="Pfam" id="PF13304">
    <property type="entry name" value="AAA_21"/>
    <property type="match status" value="1"/>
</dbReference>
<evidence type="ECO:0000313" key="3">
    <source>
        <dbReference type="Proteomes" id="UP000824062"/>
    </source>
</evidence>
<dbReference type="InterPro" id="IPR027417">
    <property type="entry name" value="P-loop_NTPase"/>
</dbReference>
<dbReference type="PANTHER" id="PTHR40396">
    <property type="entry name" value="ATPASE-LIKE PROTEIN"/>
    <property type="match status" value="1"/>
</dbReference>
<evidence type="ECO:0000313" key="2">
    <source>
        <dbReference type="EMBL" id="HIZ45968.1"/>
    </source>
</evidence>
<dbReference type="EMBL" id="DXBM01000029">
    <property type="protein sequence ID" value="HIZ45968.1"/>
    <property type="molecule type" value="Genomic_DNA"/>
</dbReference>
<dbReference type="AlphaFoldDB" id="A0A9D2JDU4"/>
<feature type="domain" description="ATPase AAA-type core" evidence="1">
    <location>
        <begin position="47"/>
        <end position="389"/>
    </location>
</feature>